<dbReference type="AlphaFoldDB" id="A0ABD2NKH6"/>
<reference evidence="2 3" key="1">
    <citation type="journal article" date="2021" name="BMC Biol.">
        <title>Horizontally acquired antibacterial genes associated with adaptive radiation of ladybird beetles.</title>
        <authorList>
            <person name="Li H.S."/>
            <person name="Tang X.F."/>
            <person name="Huang Y.H."/>
            <person name="Xu Z.Y."/>
            <person name="Chen M.L."/>
            <person name="Du X.Y."/>
            <person name="Qiu B.Y."/>
            <person name="Chen P.T."/>
            <person name="Zhang W."/>
            <person name="Slipinski A."/>
            <person name="Escalona H.E."/>
            <person name="Waterhouse R.M."/>
            <person name="Zwick A."/>
            <person name="Pang H."/>
        </authorList>
    </citation>
    <scope>NUCLEOTIDE SEQUENCE [LARGE SCALE GENOMIC DNA]</scope>
    <source>
        <strain evidence="2">SYSU2018</strain>
    </source>
</reference>
<protein>
    <recommendedName>
        <fullName evidence="1">Endonuclease/exonuclease/phosphatase domain-containing protein</fullName>
    </recommendedName>
</protein>
<proteinExistence type="predicted"/>
<evidence type="ECO:0000259" key="1">
    <source>
        <dbReference type="Pfam" id="PF14529"/>
    </source>
</evidence>
<feature type="domain" description="Endonuclease/exonuclease/phosphatase" evidence="1">
    <location>
        <begin position="12"/>
        <end position="79"/>
    </location>
</feature>
<sequence length="169" mass="19032">MECVYLQRTILPVAVLGDFNVHNTTWLKHSNKTDDAGHEADSFAITYGLEQMVMDSSHIPDVEVQFASTLDLFLTSNPDPYTVKVSRSSSRKKPLSSQVTDKLLLQQCAKFNSDLKGFLDWVREFNASKTQTYLFSRKVNSTVPDIVMNNETVLLTFSITMLEITIGDS</sequence>
<accession>A0ABD2NKH6</accession>
<dbReference type="Pfam" id="PF14529">
    <property type="entry name" value="Exo_endo_phos_2"/>
    <property type="match status" value="1"/>
</dbReference>
<dbReference type="Proteomes" id="UP001516400">
    <property type="component" value="Unassembled WGS sequence"/>
</dbReference>
<gene>
    <name evidence="2" type="ORF">HHI36_016679</name>
</gene>
<name>A0ABD2NKH6_9CUCU</name>
<dbReference type="Gene3D" id="3.60.10.10">
    <property type="entry name" value="Endonuclease/exonuclease/phosphatase"/>
    <property type="match status" value="1"/>
</dbReference>
<dbReference type="InterPro" id="IPR005135">
    <property type="entry name" value="Endo/exonuclease/phosphatase"/>
</dbReference>
<evidence type="ECO:0000313" key="2">
    <source>
        <dbReference type="EMBL" id="KAL3279165.1"/>
    </source>
</evidence>
<keyword evidence="3" id="KW-1185">Reference proteome</keyword>
<dbReference type="InterPro" id="IPR036691">
    <property type="entry name" value="Endo/exonu/phosph_ase_sf"/>
</dbReference>
<dbReference type="EMBL" id="JABFTP020000124">
    <property type="protein sequence ID" value="KAL3279165.1"/>
    <property type="molecule type" value="Genomic_DNA"/>
</dbReference>
<evidence type="ECO:0000313" key="3">
    <source>
        <dbReference type="Proteomes" id="UP001516400"/>
    </source>
</evidence>
<organism evidence="2 3">
    <name type="scientific">Cryptolaemus montrouzieri</name>
    <dbReference type="NCBI Taxonomy" id="559131"/>
    <lineage>
        <taxon>Eukaryota</taxon>
        <taxon>Metazoa</taxon>
        <taxon>Ecdysozoa</taxon>
        <taxon>Arthropoda</taxon>
        <taxon>Hexapoda</taxon>
        <taxon>Insecta</taxon>
        <taxon>Pterygota</taxon>
        <taxon>Neoptera</taxon>
        <taxon>Endopterygota</taxon>
        <taxon>Coleoptera</taxon>
        <taxon>Polyphaga</taxon>
        <taxon>Cucujiformia</taxon>
        <taxon>Coccinelloidea</taxon>
        <taxon>Coccinellidae</taxon>
        <taxon>Scymninae</taxon>
        <taxon>Scymnini</taxon>
        <taxon>Cryptolaemus</taxon>
    </lineage>
</organism>
<comment type="caution">
    <text evidence="2">The sequence shown here is derived from an EMBL/GenBank/DDBJ whole genome shotgun (WGS) entry which is preliminary data.</text>
</comment>